<dbReference type="GO" id="GO:0045296">
    <property type="term" value="F:cadherin binding"/>
    <property type="evidence" value="ECO:0007669"/>
    <property type="project" value="TreeGrafter"/>
</dbReference>
<keyword evidence="10 16" id="KW-0106">Calcium</keyword>
<dbReference type="GO" id="GO:0016342">
    <property type="term" value="C:catenin complex"/>
    <property type="evidence" value="ECO:0007669"/>
    <property type="project" value="TreeGrafter"/>
</dbReference>
<dbReference type="Gene3D" id="2.60.40.60">
    <property type="entry name" value="Cadherins"/>
    <property type="match status" value="2"/>
</dbReference>
<evidence type="ECO:0000256" key="3">
    <source>
        <dbReference type="ARBA" id="ARBA00018949"/>
    </source>
</evidence>
<dbReference type="SUPFAM" id="SSF49313">
    <property type="entry name" value="Cadherin-like"/>
    <property type="match status" value="2"/>
</dbReference>
<comment type="subcellular location">
    <subcellularLocation>
        <location evidence="1">Cell membrane</location>
        <topology evidence="1">Lipid-anchor</topology>
        <topology evidence="1">GPI-anchor</topology>
    </subcellularLocation>
</comment>
<feature type="chain" id="PRO_5041212497" description="Cadherin-13" evidence="17">
    <location>
        <begin position="22"/>
        <end position="217"/>
    </location>
</feature>
<dbReference type="InterPro" id="IPR002126">
    <property type="entry name" value="Cadherin-like_dom"/>
</dbReference>
<evidence type="ECO:0000256" key="10">
    <source>
        <dbReference type="ARBA" id="ARBA00022837"/>
    </source>
</evidence>
<dbReference type="PROSITE" id="PS50268">
    <property type="entry name" value="CADHERIN_2"/>
    <property type="match status" value="1"/>
</dbReference>
<proteinExistence type="predicted"/>
<evidence type="ECO:0000313" key="19">
    <source>
        <dbReference type="Proteomes" id="UP000694891"/>
    </source>
</evidence>
<dbReference type="Proteomes" id="UP000694891">
    <property type="component" value="Unplaced"/>
</dbReference>
<dbReference type="GO" id="GO:0044331">
    <property type="term" value="P:cell-cell adhesion mediated by cadherin"/>
    <property type="evidence" value="ECO:0007669"/>
    <property type="project" value="TreeGrafter"/>
</dbReference>
<dbReference type="GO" id="GO:0005912">
    <property type="term" value="C:adherens junction"/>
    <property type="evidence" value="ECO:0007669"/>
    <property type="project" value="TreeGrafter"/>
</dbReference>
<keyword evidence="6" id="KW-0165">Cleavage on pair of basic residues</keyword>
<evidence type="ECO:0000256" key="12">
    <source>
        <dbReference type="ARBA" id="ARBA00023136"/>
    </source>
</evidence>
<name>A0A9Y4NFK7_9TELE</name>
<dbReference type="FunFam" id="2.60.40.60:FF:000011">
    <property type="entry name" value="Cadherin 1"/>
    <property type="match status" value="1"/>
</dbReference>
<keyword evidence="11" id="KW-0130">Cell adhesion</keyword>
<dbReference type="GeneID" id="103369407"/>
<feature type="non-terminal residue" evidence="20">
    <location>
        <position position="217"/>
    </location>
</feature>
<dbReference type="GO" id="GO:0016339">
    <property type="term" value="P:calcium-dependent cell-cell adhesion via plasma membrane cell adhesion molecules"/>
    <property type="evidence" value="ECO:0007669"/>
    <property type="project" value="TreeGrafter"/>
</dbReference>
<dbReference type="InterPro" id="IPR015919">
    <property type="entry name" value="Cadherin-like_sf"/>
</dbReference>
<dbReference type="PANTHER" id="PTHR24027:SF80">
    <property type="entry name" value="CADHERIN-13"/>
    <property type="match status" value="1"/>
</dbReference>
<dbReference type="Pfam" id="PF08758">
    <property type="entry name" value="Cadherin_pro"/>
    <property type="match status" value="1"/>
</dbReference>
<evidence type="ECO:0000259" key="18">
    <source>
        <dbReference type="PROSITE" id="PS50268"/>
    </source>
</evidence>
<keyword evidence="14" id="KW-0449">Lipoprotein</keyword>
<comment type="function">
    <text evidence="15">Cadherins are calcium-dependent cell adhesion proteins. They preferentially interact with themselves in a homophilic manner in connecting cells; cadherins may thus contribute to the sorting of heterogeneous cell types. May act as a negative regulator of neural cell growth.</text>
</comment>
<evidence type="ECO:0000256" key="11">
    <source>
        <dbReference type="ARBA" id="ARBA00022889"/>
    </source>
</evidence>
<evidence type="ECO:0000256" key="7">
    <source>
        <dbReference type="ARBA" id="ARBA00022723"/>
    </source>
</evidence>
<gene>
    <name evidence="20" type="primary">LOC103369407</name>
</gene>
<dbReference type="AlphaFoldDB" id="A0A9Y4NFK7"/>
<evidence type="ECO:0000256" key="15">
    <source>
        <dbReference type="ARBA" id="ARBA00025461"/>
    </source>
</evidence>
<dbReference type="GO" id="GO:0007043">
    <property type="term" value="P:cell-cell junction assembly"/>
    <property type="evidence" value="ECO:0007669"/>
    <property type="project" value="TreeGrafter"/>
</dbReference>
<evidence type="ECO:0000256" key="6">
    <source>
        <dbReference type="ARBA" id="ARBA00022685"/>
    </source>
</evidence>
<keyword evidence="4" id="KW-1003">Cell membrane</keyword>
<reference evidence="20" key="1">
    <citation type="submission" date="2025-08" db="UniProtKB">
        <authorList>
            <consortium name="RefSeq"/>
        </authorList>
    </citation>
    <scope>IDENTIFICATION</scope>
</reference>
<protein>
    <recommendedName>
        <fullName evidence="3">Cadherin-13</fullName>
    </recommendedName>
</protein>
<evidence type="ECO:0000256" key="4">
    <source>
        <dbReference type="ARBA" id="ARBA00022475"/>
    </source>
</evidence>
<sequence>MELGVRILLAFLFHQVAHVGGQEDGGYEGCVPGFQVKHYQVAYSGPFQKGQPLTQVEFDDCAGNEDVAFDVSDPSFGVDGDLNLVPRQDVAYSAPVLFVHGVSAHADDMAQVDVTGLPLPSAHTLRDVLGLGQKLPYRSKRSLLVPPMIVTENQRAPFPRIIGRSHVISAQKVGNQIFRLTGPGADQDPKGLFTIDIDTGDVSVSRSLDREAIDSYL</sequence>
<evidence type="ECO:0000256" key="13">
    <source>
        <dbReference type="ARBA" id="ARBA00023180"/>
    </source>
</evidence>
<accession>A0A9Y4NFK7</accession>
<keyword evidence="7" id="KW-0479">Metal-binding</keyword>
<dbReference type="CDD" id="cd11304">
    <property type="entry name" value="Cadherin_repeat"/>
    <property type="match status" value="1"/>
</dbReference>
<dbReference type="GO" id="GO:0016477">
    <property type="term" value="P:cell migration"/>
    <property type="evidence" value="ECO:0007669"/>
    <property type="project" value="TreeGrafter"/>
</dbReference>
<dbReference type="GO" id="GO:0005509">
    <property type="term" value="F:calcium ion binding"/>
    <property type="evidence" value="ECO:0007669"/>
    <property type="project" value="UniProtKB-UniRule"/>
</dbReference>
<dbReference type="InterPro" id="IPR014868">
    <property type="entry name" value="Cadherin_pro_dom"/>
</dbReference>
<keyword evidence="19" id="KW-1185">Reference proteome</keyword>
<comment type="subunit">
    <text evidence="2">By contrast to classical cadherins, homodimerization in trans is not mediated by cadherin EC1 domain strand-swapping, but instead through a homophilic adhesive interface which joins two elongated EC1-EC2 domains through a region near their Ca2+-binding sites to form a tetrahedral, X-like shape.</text>
</comment>
<dbReference type="GO" id="GO:0034332">
    <property type="term" value="P:adherens junction organization"/>
    <property type="evidence" value="ECO:0007669"/>
    <property type="project" value="TreeGrafter"/>
</dbReference>
<dbReference type="InterPro" id="IPR039808">
    <property type="entry name" value="Cadherin"/>
</dbReference>
<keyword evidence="5" id="KW-0336">GPI-anchor</keyword>
<dbReference type="GO" id="GO:0000902">
    <property type="term" value="P:cell morphogenesis"/>
    <property type="evidence" value="ECO:0007669"/>
    <property type="project" value="TreeGrafter"/>
</dbReference>
<evidence type="ECO:0000313" key="20">
    <source>
        <dbReference type="RefSeq" id="XP_008296339.1"/>
    </source>
</evidence>
<organism evidence="19 20">
    <name type="scientific">Stegastes partitus</name>
    <name type="common">bicolor damselfish</name>
    <dbReference type="NCBI Taxonomy" id="144197"/>
    <lineage>
        <taxon>Eukaryota</taxon>
        <taxon>Metazoa</taxon>
        <taxon>Chordata</taxon>
        <taxon>Craniata</taxon>
        <taxon>Vertebrata</taxon>
        <taxon>Euteleostomi</taxon>
        <taxon>Actinopterygii</taxon>
        <taxon>Neopterygii</taxon>
        <taxon>Teleostei</taxon>
        <taxon>Neoteleostei</taxon>
        <taxon>Acanthomorphata</taxon>
        <taxon>Ovalentaria</taxon>
        <taxon>Pomacentridae</taxon>
        <taxon>Stegastes</taxon>
    </lineage>
</organism>
<dbReference type="GO" id="GO:0008013">
    <property type="term" value="F:beta-catenin binding"/>
    <property type="evidence" value="ECO:0007669"/>
    <property type="project" value="TreeGrafter"/>
</dbReference>
<feature type="signal peptide" evidence="17">
    <location>
        <begin position="1"/>
        <end position="21"/>
    </location>
</feature>
<evidence type="ECO:0000256" key="9">
    <source>
        <dbReference type="ARBA" id="ARBA00022737"/>
    </source>
</evidence>
<evidence type="ECO:0000256" key="2">
    <source>
        <dbReference type="ARBA" id="ARBA00011555"/>
    </source>
</evidence>
<keyword evidence="8 17" id="KW-0732">Signal</keyword>
<evidence type="ECO:0000256" key="5">
    <source>
        <dbReference type="ARBA" id="ARBA00022622"/>
    </source>
</evidence>
<keyword evidence="9" id="KW-0677">Repeat</keyword>
<dbReference type="GO" id="GO:0098552">
    <property type="term" value="C:side of membrane"/>
    <property type="evidence" value="ECO:0007669"/>
    <property type="project" value="UniProtKB-KW"/>
</dbReference>
<evidence type="ECO:0000256" key="8">
    <source>
        <dbReference type="ARBA" id="ARBA00022729"/>
    </source>
</evidence>
<evidence type="ECO:0000256" key="16">
    <source>
        <dbReference type="PROSITE-ProRule" id="PRU00043"/>
    </source>
</evidence>
<dbReference type="GO" id="GO:0007156">
    <property type="term" value="P:homophilic cell adhesion via plasma membrane adhesion molecules"/>
    <property type="evidence" value="ECO:0007669"/>
    <property type="project" value="InterPro"/>
</dbReference>
<dbReference type="SMART" id="SM01055">
    <property type="entry name" value="Cadherin_pro"/>
    <property type="match status" value="1"/>
</dbReference>
<keyword evidence="12" id="KW-0472">Membrane</keyword>
<dbReference type="RefSeq" id="XP_008296339.1">
    <property type="nucleotide sequence ID" value="XM_008298117.1"/>
</dbReference>
<evidence type="ECO:0000256" key="14">
    <source>
        <dbReference type="ARBA" id="ARBA00023288"/>
    </source>
</evidence>
<keyword evidence="13" id="KW-0325">Glycoprotein</keyword>
<dbReference type="PANTHER" id="PTHR24027">
    <property type="entry name" value="CADHERIN-23"/>
    <property type="match status" value="1"/>
</dbReference>
<evidence type="ECO:0000256" key="1">
    <source>
        <dbReference type="ARBA" id="ARBA00004609"/>
    </source>
</evidence>
<evidence type="ECO:0000256" key="17">
    <source>
        <dbReference type="SAM" id="SignalP"/>
    </source>
</evidence>
<feature type="domain" description="Cadherin" evidence="18">
    <location>
        <begin position="178"/>
        <end position="216"/>
    </location>
</feature>